<feature type="region of interest" description="Disordered" evidence="1">
    <location>
        <begin position="51"/>
        <end position="74"/>
    </location>
</feature>
<evidence type="ECO:0000313" key="5">
    <source>
        <dbReference type="Proteomes" id="UP000248863"/>
    </source>
</evidence>
<evidence type="ECO:0000256" key="1">
    <source>
        <dbReference type="SAM" id="MobiDB-lite"/>
    </source>
</evidence>
<keyword evidence="2" id="KW-1133">Transmembrane helix</keyword>
<protein>
    <recommendedName>
        <fullName evidence="3">Anti-sigma K factor RskA C-terminal domain-containing protein</fullName>
    </recommendedName>
</protein>
<feature type="non-terminal residue" evidence="4">
    <location>
        <position position="1"/>
    </location>
</feature>
<reference evidence="4 5" key="1">
    <citation type="submission" date="2017-07" db="EMBL/GenBank/DDBJ databases">
        <title>Draft Genome Sequences of Select Purple Nonsulfur Bacteria.</title>
        <authorList>
            <person name="Lasarre B."/>
            <person name="Mckinlay J.B."/>
        </authorList>
    </citation>
    <scope>NUCLEOTIDE SEQUENCE [LARGE SCALE GENOMIC DNA]</scope>
    <source>
        <strain evidence="4 5">DSM 11907</strain>
    </source>
</reference>
<proteinExistence type="predicted"/>
<name>A0A327JMS6_9BRAD</name>
<dbReference type="EMBL" id="NPEU01000895">
    <property type="protein sequence ID" value="RAI26886.1"/>
    <property type="molecule type" value="Genomic_DNA"/>
</dbReference>
<dbReference type="Pfam" id="PF10099">
    <property type="entry name" value="RskA_C"/>
    <property type="match status" value="1"/>
</dbReference>
<dbReference type="GO" id="GO:0005886">
    <property type="term" value="C:plasma membrane"/>
    <property type="evidence" value="ECO:0007669"/>
    <property type="project" value="InterPro"/>
</dbReference>
<dbReference type="Proteomes" id="UP000248863">
    <property type="component" value="Unassembled WGS sequence"/>
</dbReference>
<sequence length="292" mass="29890">DVARAGVAPDKVAREIDVPAVELRAVDADGSFGAGKAPDIKILPDDDAVVPGYPRGPAGGPDLGPASGPLEGSTGGALVPLPAAGDDATVRRLVRSVQRWRSVAVGLLAFVLALAGLAATAVLAPDWLPPELRLVPGRVEVREVVRTVEVPVAPPPAPAAPATDPARHVAVLQAEGTTPAFIVSLQPDRKSLMVRRVKAADEGDKRYELWLVSDKYPAPRSLGLLGTAEFTIVPAVADFPPDVVADAVYAVSLEAEAGSPIDGPSTPVLASGRLIEAVPEMPASSPSGNGTP</sequence>
<evidence type="ECO:0000313" key="4">
    <source>
        <dbReference type="EMBL" id="RAI26886.1"/>
    </source>
</evidence>
<keyword evidence="2" id="KW-0472">Membrane</keyword>
<evidence type="ECO:0000256" key="2">
    <source>
        <dbReference type="SAM" id="Phobius"/>
    </source>
</evidence>
<accession>A0A327JMS6</accession>
<feature type="transmembrane region" description="Helical" evidence="2">
    <location>
        <begin position="102"/>
        <end position="124"/>
    </location>
</feature>
<keyword evidence="2" id="KW-0812">Transmembrane</keyword>
<dbReference type="AlphaFoldDB" id="A0A327JMS6"/>
<comment type="caution">
    <text evidence="4">The sequence shown here is derived from an EMBL/GenBank/DDBJ whole genome shotgun (WGS) entry which is preliminary data.</text>
</comment>
<dbReference type="InterPro" id="IPR018764">
    <property type="entry name" value="RskA_C"/>
</dbReference>
<gene>
    <name evidence="4" type="ORF">CH338_30445</name>
</gene>
<keyword evidence="5" id="KW-1185">Reference proteome</keyword>
<feature type="domain" description="Anti-sigma K factor RskA C-terminal" evidence="3">
    <location>
        <begin position="115"/>
        <end position="268"/>
    </location>
</feature>
<dbReference type="RefSeq" id="WP_338067917.1">
    <property type="nucleotide sequence ID" value="NZ_NPEU01000895.1"/>
</dbReference>
<evidence type="ECO:0000259" key="3">
    <source>
        <dbReference type="Pfam" id="PF10099"/>
    </source>
</evidence>
<organism evidence="4 5">
    <name type="scientific">Rhodoplanes elegans</name>
    <dbReference type="NCBI Taxonomy" id="29408"/>
    <lineage>
        <taxon>Bacteria</taxon>
        <taxon>Pseudomonadati</taxon>
        <taxon>Pseudomonadota</taxon>
        <taxon>Alphaproteobacteria</taxon>
        <taxon>Hyphomicrobiales</taxon>
        <taxon>Nitrobacteraceae</taxon>
        <taxon>Rhodoplanes</taxon>
    </lineage>
</organism>